<dbReference type="PROSITE" id="PS00108">
    <property type="entry name" value="PROTEIN_KINASE_ST"/>
    <property type="match status" value="1"/>
</dbReference>
<evidence type="ECO:0000313" key="8">
    <source>
        <dbReference type="EMBL" id="KIG18757.1"/>
    </source>
</evidence>
<dbReference type="InterPro" id="IPR041656">
    <property type="entry name" value="TPR_5"/>
</dbReference>
<evidence type="ECO:0000256" key="5">
    <source>
        <dbReference type="PROSITE-ProRule" id="PRU10141"/>
    </source>
</evidence>
<organism evidence="8 9">
    <name type="scientific">Enhygromyxa salina</name>
    <dbReference type="NCBI Taxonomy" id="215803"/>
    <lineage>
        <taxon>Bacteria</taxon>
        <taxon>Pseudomonadati</taxon>
        <taxon>Myxococcota</taxon>
        <taxon>Polyangia</taxon>
        <taxon>Nannocystales</taxon>
        <taxon>Nannocystaceae</taxon>
        <taxon>Enhygromyxa</taxon>
    </lineage>
</organism>
<name>A0A0C2DGF9_9BACT</name>
<keyword evidence="2 5" id="KW-0547">Nucleotide-binding</keyword>
<dbReference type="InterPro" id="IPR011990">
    <property type="entry name" value="TPR-like_helical_dom_sf"/>
</dbReference>
<dbReference type="GO" id="GO:0005524">
    <property type="term" value="F:ATP binding"/>
    <property type="evidence" value="ECO:0007669"/>
    <property type="project" value="UniProtKB-UniRule"/>
</dbReference>
<gene>
    <name evidence="8" type="ORF">DB30_07772</name>
</gene>
<dbReference type="Gene3D" id="1.25.40.10">
    <property type="entry name" value="Tetratricopeptide repeat domain"/>
    <property type="match status" value="2"/>
</dbReference>
<dbReference type="EMBL" id="JMCC02000009">
    <property type="protein sequence ID" value="KIG18757.1"/>
    <property type="molecule type" value="Genomic_DNA"/>
</dbReference>
<dbReference type="PROSITE" id="PS50011">
    <property type="entry name" value="PROTEIN_KINASE_DOM"/>
    <property type="match status" value="1"/>
</dbReference>
<dbReference type="Gene3D" id="3.30.200.20">
    <property type="entry name" value="Phosphorylase Kinase, domain 1"/>
    <property type="match status" value="1"/>
</dbReference>
<evidence type="ECO:0000256" key="2">
    <source>
        <dbReference type="ARBA" id="ARBA00022741"/>
    </source>
</evidence>
<comment type="caution">
    <text evidence="8">The sequence shown here is derived from an EMBL/GenBank/DDBJ whole genome shotgun (WGS) entry which is preliminary data.</text>
</comment>
<sequence length="986" mass="106204">MATHPAPLGRGNDAASPHGDGDGDGGGDGLGVPTDTLERELVRRRLRSRMFGSEEPGVQVDRFVLLERIGAGGMGQVYAAWDEHLARRVALKLLRNATEKSHVRLLREAQAQARVSHPNVVPIYEAGVDQGRLWLAMEYVEGATLRDWYPSAPTWEAVLAVLIECGRGLEAAHQAGLVHRDFKPANVMIGADGRPRVLDFGLARGIEGGPLASFDLSSHDEEVTWSSGSSESRGMLDRSVTVQGRLLGTPAYMAPEQYEGQRADVLSDQFSFCVAAYECLFRQRPFSGKTLGELSRVITEGVPNPIPRDTKVPRRICEALLRGLAVDPGSRWPSMSALLDQLERTAKPERRWMWGSVAVAVLGLGVALGVAVADAEAPAQCSITADALAGSWDDARREQLGVALRASKLASADATARVVTEEFDGWTERWLAAQRDSCEATHVQGVQSAELLDRRSGCLERQRREFNVLVSRFLAADGATAVANATALIEQLPDIARCDPTHLDDLAALPSDSDAAAGVLAGFEQLANARVRLVSGDRAGALEICAELGASPAAKHAPLALGIELLLAQSEALAGEPAAVAERLQAGISRAVELGLTDIEAELRVAMAELLVGNWTVPQAESLLVDEAALVLQRVGDSDDLRWIAVESARAALHDTLGRHEKAIVTYERALALAEARGLRDRTQLLIGLANALRNFGDDERAWQVYQQASDSVIARWGSDAPDIATIEFDRGLLALDTGDLERAKRHLQRARMLSVEIWGEQSLAVADVDFAEARLALAEGSLDRGQALCEAVEPIYLRTLGPHHAQMGRLLNALGVFRFFDGDYQGSLDAYQRALGIATRNLGERHEEVGALHSNIGESQLALGRSHDAAASFAHALRILEPLAWADGEGSHPKLAFPLKGQGLALIEAGALDAAIPLLERSLEINERHGQEPLERATTRFALARALRPRNPDRAADLAKTALAEFEALGQHGEATAVTAWLSDN</sequence>
<dbReference type="RefSeq" id="WP_052546790.1">
    <property type="nucleotide sequence ID" value="NZ_JMCC02000009.1"/>
</dbReference>
<dbReference type="InterPro" id="IPR000719">
    <property type="entry name" value="Prot_kinase_dom"/>
</dbReference>
<dbReference type="InterPro" id="IPR019734">
    <property type="entry name" value="TPR_rpt"/>
</dbReference>
<protein>
    <submittedName>
        <fullName evidence="8">Serine/threonine kinase PKN8</fullName>
    </submittedName>
</protein>
<evidence type="ECO:0000259" key="7">
    <source>
        <dbReference type="PROSITE" id="PS50011"/>
    </source>
</evidence>
<dbReference type="InterPro" id="IPR017441">
    <property type="entry name" value="Protein_kinase_ATP_BS"/>
</dbReference>
<evidence type="ECO:0000313" key="9">
    <source>
        <dbReference type="Proteomes" id="UP000031599"/>
    </source>
</evidence>
<feature type="binding site" evidence="5">
    <location>
        <position position="92"/>
    </location>
    <ligand>
        <name>ATP</name>
        <dbReference type="ChEBI" id="CHEBI:30616"/>
    </ligand>
</feature>
<feature type="domain" description="Protein kinase" evidence="7">
    <location>
        <begin position="63"/>
        <end position="353"/>
    </location>
</feature>
<dbReference type="Pfam" id="PF13424">
    <property type="entry name" value="TPR_12"/>
    <property type="match status" value="1"/>
</dbReference>
<dbReference type="Pfam" id="PF12688">
    <property type="entry name" value="TPR_5"/>
    <property type="match status" value="1"/>
</dbReference>
<dbReference type="InterPro" id="IPR011009">
    <property type="entry name" value="Kinase-like_dom_sf"/>
</dbReference>
<accession>A0A0C2DGF9</accession>
<dbReference type="InterPro" id="IPR008271">
    <property type="entry name" value="Ser/Thr_kinase_AS"/>
</dbReference>
<dbReference type="SUPFAM" id="SSF56112">
    <property type="entry name" value="Protein kinase-like (PK-like)"/>
    <property type="match status" value="1"/>
</dbReference>
<keyword evidence="3 8" id="KW-0418">Kinase</keyword>
<dbReference type="PANTHER" id="PTHR43289:SF6">
    <property type="entry name" value="SERINE_THREONINE-PROTEIN KINASE NEKL-3"/>
    <property type="match status" value="1"/>
</dbReference>
<dbReference type="GO" id="GO:0004674">
    <property type="term" value="F:protein serine/threonine kinase activity"/>
    <property type="evidence" value="ECO:0007669"/>
    <property type="project" value="TreeGrafter"/>
</dbReference>
<dbReference type="AlphaFoldDB" id="A0A0C2DGF9"/>
<reference evidence="8 9" key="1">
    <citation type="submission" date="2014-12" db="EMBL/GenBank/DDBJ databases">
        <title>Genome assembly of Enhygromyxa salina DSM 15201.</title>
        <authorList>
            <person name="Sharma G."/>
            <person name="Subramanian S."/>
        </authorList>
    </citation>
    <scope>NUCLEOTIDE SEQUENCE [LARGE SCALE GENOMIC DNA]</scope>
    <source>
        <strain evidence="8 9">DSM 15201</strain>
    </source>
</reference>
<dbReference type="Gene3D" id="1.10.510.10">
    <property type="entry name" value="Transferase(Phosphotransferase) domain 1"/>
    <property type="match status" value="1"/>
</dbReference>
<dbReference type="SUPFAM" id="SSF48452">
    <property type="entry name" value="TPR-like"/>
    <property type="match status" value="2"/>
</dbReference>
<evidence type="ECO:0000256" key="6">
    <source>
        <dbReference type="SAM" id="MobiDB-lite"/>
    </source>
</evidence>
<dbReference type="Proteomes" id="UP000031599">
    <property type="component" value="Unassembled WGS sequence"/>
</dbReference>
<keyword evidence="4 5" id="KW-0067">ATP-binding</keyword>
<dbReference type="SMART" id="SM00028">
    <property type="entry name" value="TPR"/>
    <property type="match status" value="5"/>
</dbReference>
<dbReference type="PROSITE" id="PS00107">
    <property type="entry name" value="PROTEIN_KINASE_ATP"/>
    <property type="match status" value="1"/>
</dbReference>
<evidence type="ECO:0000256" key="1">
    <source>
        <dbReference type="ARBA" id="ARBA00022679"/>
    </source>
</evidence>
<proteinExistence type="predicted"/>
<evidence type="ECO:0000256" key="4">
    <source>
        <dbReference type="ARBA" id="ARBA00022840"/>
    </source>
</evidence>
<dbReference type="Pfam" id="PF00069">
    <property type="entry name" value="Pkinase"/>
    <property type="match status" value="1"/>
</dbReference>
<dbReference type="PANTHER" id="PTHR43289">
    <property type="entry name" value="MITOGEN-ACTIVATED PROTEIN KINASE KINASE KINASE 20-RELATED"/>
    <property type="match status" value="1"/>
</dbReference>
<feature type="region of interest" description="Disordered" evidence="6">
    <location>
        <begin position="1"/>
        <end position="35"/>
    </location>
</feature>
<evidence type="ECO:0000256" key="3">
    <source>
        <dbReference type="ARBA" id="ARBA00022777"/>
    </source>
</evidence>
<dbReference type="CDD" id="cd14014">
    <property type="entry name" value="STKc_PknB_like"/>
    <property type="match status" value="1"/>
</dbReference>
<keyword evidence="1" id="KW-0808">Transferase</keyword>